<evidence type="ECO:0000256" key="1">
    <source>
        <dbReference type="ARBA" id="ARBA00022723"/>
    </source>
</evidence>
<dbReference type="RefSeq" id="XP_058344555.1">
    <property type="nucleotide sequence ID" value="XM_058484678.1"/>
</dbReference>
<feature type="region of interest" description="Disordered" evidence="3">
    <location>
        <begin position="428"/>
        <end position="455"/>
    </location>
</feature>
<proteinExistence type="predicted"/>
<dbReference type="PANTHER" id="PTHR11081">
    <property type="entry name" value="FLAP ENDONUCLEASE FAMILY MEMBER"/>
    <property type="match status" value="1"/>
</dbReference>
<evidence type="ECO:0000256" key="2">
    <source>
        <dbReference type="ARBA" id="ARBA00022842"/>
    </source>
</evidence>
<keyword evidence="2" id="KW-0460">Magnesium</keyword>
<feature type="compositionally biased region" description="Acidic residues" evidence="3">
    <location>
        <begin position="1222"/>
        <end position="1257"/>
    </location>
</feature>
<dbReference type="InterPro" id="IPR029060">
    <property type="entry name" value="PIN-like_dom_sf"/>
</dbReference>
<keyword evidence="1" id="KW-0479">Metal-binding</keyword>
<organism evidence="4 5">
    <name type="scientific">Lichtheimia ornata</name>
    <dbReference type="NCBI Taxonomy" id="688661"/>
    <lineage>
        <taxon>Eukaryota</taxon>
        <taxon>Fungi</taxon>
        <taxon>Fungi incertae sedis</taxon>
        <taxon>Mucoromycota</taxon>
        <taxon>Mucoromycotina</taxon>
        <taxon>Mucoromycetes</taxon>
        <taxon>Mucorales</taxon>
        <taxon>Lichtheimiaceae</taxon>
        <taxon>Lichtheimia</taxon>
    </lineage>
</organism>
<comment type="caution">
    <text evidence="4">The sequence shown here is derived from an EMBL/GenBank/DDBJ whole genome shotgun (WGS) entry which is preliminary data.</text>
</comment>
<sequence>MGVKQLHAIARRFQAYQQHANLGALLEEREINTIVVDFCPTFYYLLANHAVRILPGHLQGNGGYRLVQPDMTQFVNDCIERIQALVAPHRRVLLVLDGEAHPIKKETHIKRDLEAKKAFSRAKAEYSRLNGNIAGSEVFTANARKWLRFTPEIKDAICHVLALQGVPETIFPISDDLHVVPIMENNPIHFIVAPYEADGMVVALAELLGNGTAIISVDGDVLVYGGCLNTLRLMNVSWETGMVSRYCIKSQLLNSLGLQLEGDNDDMIMAQKLLLVLASVSGNDYAENIPTYSFGKMRERLLNGLQVNRTEYWDQSMYTIQQRLLSSFNNLPAHIPERMKKALVMYACPLADITNNRGWSPLQIGFEYNELFTILGNMEHLHVLRGPSETQGNRFIYAYNVQPIQRENTAPENTNDLRPPRQRVYAAAARGRGRGRGGRGRGGRGRGGRGRGAGGAAAQITVFSEDNATEHITISARSRAIRTWSMGLYSSVLSAAMTRSIPFSSNSIARFQENFDPIEGQALNHTRVICDILHNESKQMSFVRQVAFQMVNIALRHPKHRPLNEPENLNFYREFFSNDSQKIWIFIINCAMTRNYAYHRTGDPLYVDVPFHPFETDRAQQGFVGIDNPMQYAAHDAHNPAHLRNLIDTMHDKADFRDTMLQARAMWYQYYRNNNIDPPVLPNTQYRHKMVQSLAQQMDTNFKVNLITHFISRTEAFIAAYMTYVSDVPNGWPDLPETPMEGVNTLNHRLYILIREVINDEAPHGNIQNQIQNIMVETNTQLDNDVIASVATFITSQRNKRVQTGNAVPLTFNELSDALKDYAKRPRGWPTHVGLPQYVLANVFCIPWIQNDERTENIVNDDVCREVHEQVLGLPLGIQQDIRAFIRDIRANLQTAAFDFKIGIRTQRIPPNTPDDLRSRNIPLDIFDCLDLPRPDVRNRLAHIFVDVLAVNPQYIAWEQAMNQQWNQRIQQSIQDFQEKLNQVLLDWDNANQQIQLVVAQQDNRQPEMLSLHNDEFAAEWLLAGGNGLNRQQRKQNMLVLLENFDEMAKRYIHDIVVEETTRWYYVWNTCRNIVMEIRDVLYNDTGNEFLTTVEAMQDRIIESEGEIRNQWATEMNTFQTQLNQVNETTQEQYNAIITEIPQVLPLGPNGNIDNTVEGVQQEYQFWTGVINQRYDGFNVFCNQVLQQVHTTMVNQTTNLLHEMEELHGALDAYLADLAEQPEDGDDEEQEAVELDEQASDIEDEDDIMQREDDDPPTDQGINGFRTYALIPMLVTMLQGFPDRLSFALCPKAKSGNVCIPINRAIGRDILQHVNYFAQGIPNYANLQPHIQSLQQCVNYTRLIGYSETPFMIPLSTPIRAAVHDIITTTINDLIIPQQVMPYYTNLPHGVTIIDIHQQMIMLLHASHQVAQFDANGELVFPDNIQIQALYASQLYCDQLLLIRSLRVRTLIRSQKLPMGEPALDNLHHWVQPNALDNEEYVRMTRIYIGYYQKDRGLSVADFRTAYIHSHNRLCWETLVTVQYNANNQPQLPASVMGQYLDQWQSANIAIPQAQQSNVWNPYPFFFNPQYQSFVSGEGNVTVKHGRYYREFNRTIQGVNMVYPRYTIERLMTDGVRIHIVVRDWMKRLTRSRGDPIKYIPEVRKCRNRKLAQDEQLRDDLPVDVNNVDVELNQRVNLMQHHGFTGVVGVDLGETFAAGTFFLPHGPGVGVQHTIKRSELYGLTFTNRGIIESEKRANQINEIESTMSQGSTYSNMDKYLVYINNFQNDNNGLQLNNFYSRKTLIRRQWSNRLSMKAAKDKACTRVLSMGTASLNAPTQQQYQNQALIRRQQKADFMQLQTLEQALPWEDEMNFIEDVTQQRDQSQIQANARRQARLIRRENLSTEEQQQRLIIRREKRRRQRRRPQPTRMVIALDFIKKKW</sequence>
<keyword evidence="5" id="KW-1185">Reference proteome</keyword>
<evidence type="ECO:0000313" key="5">
    <source>
        <dbReference type="Proteomes" id="UP001234581"/>
    </source>
</evidence>
<dbReference type="SUPFAM" id="SSF88723">
    <property type="entry name" value="PIN domain-like"/>
    <property type="match status" value="1"/>
</dbReference>
<accession>A0AAD7V848</accession>
<evidence type="ECO:0000313" key="4">
    <source>
        <dbReference type="EMBL" id="KAJ8659642.1"/>
    </source>
</evidence>
<protein>
    <submittedName>
        <fullName evidence="4">Uncharacterized protein</fullName>
    </submittedName>
</protein>
<dbReference type="InterPro" id="IPR006084">
    <property type="entry name" value="XPG/Rad2"/>
</dbReference>
<dbReference type="PANTHER" id="PTHR11081:SF9">
    <property type="entry name" value="FLAP ENDONUCLEASE 1"/>
    <property type="match status" value="1"/>
</dbReference>
<dbReference type="GeneID" id="83212034"/>
<gene>
    <name evidence="4" type="ORF">O0I10_004621</name>
</gene>
<name>A0AAD7V848_9FUNG</name>
<dbReference type="PRINTS" id="PR00853">
    <property type="entry name" value="XPGRADSUPER"/>
</dbReference>
<dbReference type="GO" id="GO:0017108">
    <property type="term" value="F:5'-flap endonuclease activity"/>
    <property type="evidence" value="ECO:0007669"/>
    <property type="project" value="TreeGrafter"/>
</dbReference>
<feature type="region of interest" description="Disordered" evidence="3">
    <location>
        <begin position="1222"/>
        <end position="1261"/>
    </location>
</feature>
<dbReference type="GO" id="GO:0046872">
    <property type="term" value="F:metal ion binding"/>
    <property type="evidence" value="ECO:0007669"/>
    <property type="project" value="UniProtKB-KW"/>
</dbReference>
<dbReference type="EMBL" id="JARTCD010000017">
    <property type="protein sequence ID" value="KAJ8659642.1"/>
    <property type="molecule type" value="Genomic_DNA"/>
</dbReference>
<feature type="compositionally biased region" description="Basic residues" evidence="3">
    <location>
        <begin position="431"/>
        <end position="449"/>
    </location>
</feature>
<evidence type="ECO:0000256" key="3">
    <source>
        <dbReference type="SAM" id="MobiDB-lite"/>
    </source>
</evidence>
<dbReference type="Gene3D" id="3.40.50.1010">
    <property type="entry name" value="5'-nuclease"/>
    <property type="match status" value="1"/>
</dbReference>
<dbReference type="SUPFAM" id="SSF58113">
    <property type="entry name" value="Apolipoprotein A-I"/>
    <property type="match status" value="1"/>
</dbReference>
<reference evidence="4 5" key="1">
    <citation type="submission" date="2023-03" db="EMBL/GenBank/DDBJ databases">
        <title>Genome sequence of Lichtheimia ornata CBS 291.66.</title>
        <authorList>
            <person name="Mohabir J.T."/>
            <person name="Shea T.P."/>
            <person name="Kurbessoian T."/>
            <person name="Berby B."/>
            <person name="Fontaine J."/>
            <person name="Livny J."/>
            <person name="Gnirke A."/>
            <person name="Stajich J.E."/>
            <person name="Cuomo C.A."/>
        </authorList>
    </citation>
    <scope>NUCLEOTIDE SEQUENCE [LARGE SCALE GENOMIC DNA]</scope>
    <source>
        <strain evidence="4">CBS 291.66</strain>
    </source>
</reference>
<dbReference type="Proteomes" id="UP001234581">
    <property type="component" value="Unassembled WGS sequence"/>
</dbReference>